<name>A0A1G9E748_ENTCA</name>
<keyword evidence="3" id="KW-0804">Transcription</keyword>
<dbReference type="InterPro" id="IPR003313">
    <property type="entry name" value="AraC-bd"/>
</dbReference>
<proteinExistence type="predicted"/>
<dbReference type="InterPro" id="IPR037923">
    <property type="entry name" value="HTH-like"/>
</dbReference>
<gene>
    <name evidence="4" type="ORF">DW084_08920</name>
</gene>
<evidence type="ECO:0000313" key="5">
    <source>
        <dbReference type="Proteomes" id="UP000286288"/>
    </source>
</evidence>
<dbReference type="Pfam" id="PF12833">
    <property type="entry name" value="HTH_18"/>
    <property type="match status" value="1"/>
</dbReference>
<comment type="caution">
    <text evidence="4">The sequence shown here is derived from an EMBL/GenBank/DDBJ whole genome shotgun (WGS) entry which is preliminary data.</text>
</comment>
<dbReference type="GO" id="GO:0003700">
    <property type="term" value="F:DNA-binding transcription factor activity"/>
    <property type="evidence" value="ECO:0007669"/>
    <property type="project" value="InterPro"/>
</dbReference>
<keyword evidence="1" id="KW-0805">Transcription regulation</keyword>
<dbReference type="Gene3D" id="2.60.120.10">
    <property type="entry name" value="Jelly Rolls"/>
    <property type="match status" value="1"/>
</dbReference>
<dbReference type="InterPro" id="IPR018060">
    <property type="entry name" value="HTH_AraC"/>
</dbReference>
<protein>
    <submittedName>
        <fullName evidence="4">AraC family transcriptional regulator</fullName>
    </submittedName>
</protein>
<dbReference type="SMART" id="SM00342">
    <property type="entry name" value="HTH_ARAC"/>
    <property type="match status" value="1"/>
</dbReference>
<dbReference type="InterPro" id="IPR014710">
    <property type="entry name" value="RmlC-like_jellyroll"/>
</dbReference>
<dbReference type="Pfam" id="PF02311">
    <property type="entry name" value="AraC_binding"/>
    <property type="match status" value="1"/>
</dbReference>
<dbReference type="OrthoDB" id="1975977at2"/>
<accession>A0A1G9E748</accession>
<evidence type="ECO:0000313" key="4">
    <source>
        <dbReference type="EMBL" id="RHK06386.1"/>
    </source>
</evidence>
<dbReference type="PANTHER" id="PTHR43280">
    <property type="entry name" value="ARAC-FAMILY TRANSCRIPTIONAL REGULATOR"/>
    <property type="match status" value="1"/>
</dbReference>
<dbReference type="SUPFAM" id="SSF46689">
    <property type="entry name" value="Homeodomain-like"/>
    <property type="match status" value="1"/>
</dbReference>
<dbReference type="AlphaFoldDB" id="A0A1G9E748"/>
<organism evidence="4 5">
    <name type="scientific">Enterococcus casseliflavus</name>
    <name type="common">Enterococcus flavescens</name>
    <dbReference type="NCBI Taxonomy" id="37734"/>
    <lineage>
        <taxon>Bacteria</taxon>
        <taxon>Bacillati</taxon>
        <taxon>Bacillota</taxon>
        <taxon>Bacilli</taxon>
        <taxon>Lactobacillales</taxon>
        <taxon>Enterococcaceae</taxon>
        <taxon>Enterococcus</taxon>
    </lineage>
</organism>
<dbReference type="Proteomes" id="UP000286288">
    <property type="component" value="Unassembled WGS sequence"/>
</dbReference>
<dbReference type="InterPro" id="IPR009057">
    <property type="entry name" value="Homeodomain-like_sf"/>
</dbReference>
<dbReference type="RefSeq" id="WP_074536359.1">
    <property type="nucleotide sequence ID" value="NZ_FNFS01000011.1"/>
</dbReference>
<evidence type="ECO:0000256" key="1">
    <source>
        <dbReference type="ARBA" id="ARBA00023015"/>
    </source>
</evidence>
<evidence type="ECO:0000256" key="3">
    <source>
        <dbReference type="ARBA" id="ARBA00023163"/>
    </source>
</evidence>
<dbReference type="PANTHER" id="PTHR43280:SF28">
    <property type="entry name" value="HTH-TYPE TRANSCRIPTIONAL ACTIVATOR RHAS"/>
    <property type="match status" value="1"/>
</dbReference>
<dbReference type="EMBL" id="QRMZ01000010">
    <property type="protein sequence ID" value="RHK06386.1"/>
    <property type="molecule type" value="Genomic_DNA"/>
</dbReference>
<keyword evidence="2" id="KW-0238">DNA-binding</keyword>
<dbReference type="GO" id="GO:0043565">
    <property type="term" value="F:sequence-specific DNA binding"/>
    <property type="evidence" value="ECO:0007669"/>
    <property type="project" value="InterPro"/>
</dbReference>
<dbReference type="InterPro" id="IPR020449">
    <property type="entry name" value="Tscrpt_reg_AraC-type_HTH"/>
</dbReference>
<reference evidence="4 5" key="1">
    <citation type="submission" date="2018-08" db="EMBL/GenBank/DDBJ databases">
        <title>A genome reference for cultivated species of the human gut microbiota.</title>
        <authorList>
            <person name="Zou Y."/>
            <person name="Xue W."/>
            <person name="Luo G."/>
        </authorList>
    </citation>
    <scope>NUCLEOTIDE SEQUENCE [LARGE SCALE GENOMIC DNA]</scope>
    <source>
        <strain evidence="4 5">AF48-16</strain>
    </source>
</reference>
<dbReference type="PROSITE" id="PS01124">
    <property type="entry name" value="HTH_ARAC_FAMILY_2"/>
    <property type="match status" value="1"/>
</dbReference>
<dbReference type="PRINTS" id="PR00032">
    <property type="entry name" value="HTHARAC"/>
</dbReference>
<dbReference type="Gene3D" id="1.10.10.60">
    <property type="entry name" value="Homeodomain-like"/>
    <property type="match status" value="1"/>
</dbReference>
<evidence type="ECO:0000256" key="2">
    <source>
        <dbReference type="ARBA" id="ARBA00023125"/>
    </source>
</evidence>
<dbReference type="SUPFAM" id="SSF51215">
    <property type="entry name" value="Regulatory protein AraC"/>
    <property type="match status" value="1"/>
</dbReference>
<sequence>MNPTPKWLEQLVKLPDIDINLKTFGGHKQRVSQGWCAPQETHFAFEIMMIIDGEQRTIFEGRQFDFVANDVILIPPGTAHENTCLVTEGLEYFCMHFDLDDPEIQQQLLMYCPLLLKKTNPAYQAIVAILQQYIAFLASGYFGMKEKIAIEILLLELMRALLDYVEDEKNQLAHTDNTSLVLAKAIAESIQQNFRTYTQSPTEENKALLSMSYTANSLNISNSTMLTVFKKVYASSPKQYLDQLRFNQAKFYLHQPKLTIAEIAEIIGYQNAAHFTRQFKKWANMSPNKYRKLQLEAAK</sequence>